<dbReference type="GO" id="GO:0003743">
    <property type="term" value="F:translation initiation factor activity"/>
    <property type="evidence" value="ECO:0007669"/>
    <property type="project" value="UniProtKB-UniRule"/>
</dbReference>
<feature type="binding site" evidence="9">
    <location>
        <begin position="523"/>
        <end position="530"/>
    </location>
    <ligand>
        <name>GTP</name>
        <dbReference type="ChEBI" id="CHEBI:37565"/>
    </ligand>
</feature>
<evidence type="ECO:0000259" key="13">
    <source>
        <dbReference type="PROSITE" id="PS51722"/>
    </source>
</evidence>
<evidence type="ECO:0000256" key="7">
    <source>
        <dbReference type="ARBA" id="ARBA00022917"/>
    </source>
</evidence>
<dbReference type="HAMAP" id="MF_00100_B">
    <property type="entry name" value="IF_2_B"/>
    <property type="match status" value="1"/>
</dbReference>
<dbReference type="FunFam" id="3.40.50.10050:FF:000001">
    <property type="entry name" value="Translation initiation factor IF-2"/>
    <property type="match status" value="1"/>
</dbReference>
<dbReference type="InterPro" id="IPR027417">
    <property type="entry name" value="P-loop_NTPase"/>
</dbReference>
<dbReference type="InterPro" id="IPR023115">
    <property type="entry name" value="TIF_IF2_dom3"/>
</dbReference>
<protein>
    <recommendedName>
        <fullName evidence="3 9">Translation initiation factor IF-2</fullName>
    </recommendedName>
</protein>
<feature type="binding site" evidence="9">
    <location>
        <begin position="630"/>
        <end position="633"/>
    </location>
    <ligand>
        <name>GTP</name>
        <dbReference type="ChEBI" id="CHEBI:37565"/>
    </ligand>
</feature>
<dbReference type="InterPro" id="IPR006847">
    <property type="entry name" value="IF2_N"/>
</dbReference>
<comment type="function">
    <text evidence="9 10">One of the essential components for the initiation of protein synthesis. Protects formylmethionyl-tRNA from spontaneous hydrolysis and promotes its binding to the 30S ribosomal subunits. Also involved in the hydrolysis of GTP during the formation of the 70S ribosomal complex.</text>
</comment>
<proteinExistence type="inferred from homology"/>
<dbReference type="InterPro" id="IPR053905">
    <property type="entry name" value="EF-G-like_DII"/>
</dbReference>
<evidence type="ECO:0000256" key="9">
    <source>
        <dbReference type="HAMAP-Rule" id="MF_00100"/>
    </source>
</evidence>
<feature type="compositionally biased region" description="Low complexity" evidence="12">
    <location>
        <begin position="372"/>
        <end position="389"/>
    </location>
</feature>
<feature type="compositionally biased region" description="Polar residues" evidence="12">
    <location>
        <begin position="303"/>
        <end position="316"/>
    </location>
</feature>
<accession>A0A7Y9T471</accession>
<feature type="compositionally biased region" description="Low complexity" evidence="12">
    <location>
        <begin position="240"/>
        <end position="256"/>
    </location>
</feature>
<dbReference type="Pfam" id="PF11987">
    <property type="entry name" value="IF-2"/>
    <property type="match status" value="1"/>
</dbReference>
<reference evidence="14 15" key="1">
    <citation type="submission" date="2020-07" db="EMBL/GenBank/DDBJ databases">
        <title>Genomic Encyclopedia of Type Strains, Phase IV (KMG-V): Genome sequencing to study the core and pangenomes of soil and plant-associated prokaryotes.</title>
        <authorList>
            <person name="Whitman W."/>
        </authorList>
    </citation>
    <scope>NUCLEOTIDE SEQUENCE [LARGE SCALE GENOMIC DNA]</scope>
    <source>
        <strain evidence="14 15">M8UP30</strain>
    </source>
</reference>
<gene>
    <name evidence="9" type="primary">infB</name>
    <name evidence="14" type="ORF">HDF12_003555</name>
</gene>
<dbReference type="GO" id="GO:0003924">
    <property type="term" value="F:GTPase activity"/>
    <property type="evidence" value="ECO:0007669"/>
    <property type="project" value="UniProtKB-UniRule"/>
</dbReference>
<dbReference type="Pfam" id="PF03144">
    <property type="entry name" value="GTP_EFTU_D2"/>
    <property type="match status" value="1"/>
</dbReference>
<dbReference type="Proteomes" id="UP000534186">
    <property type="component" value="Unassembled WGS sequence"/>
</dbReference>
<evidence type="ECO:0000256" key="1">
    <source>
        <dbReference type="ARBA" id="ARBA00004496"/>
    </source>
</evidence>
<dbReference type="Pfam" id="PF00009">
    <property type="entry name" value="GTP_EFTU"/>
    <property type="match status" value="1"/>
</dbReference>
<feature type="region of interest" description="Disordered" evidence="12">
    <location>
        <begin position="30"/>
        <end position="116"/>
    </location>
</feature>
<feature type="compositionally biased region" description="Gly residues" evidence="12">
    <location>
        <begin position="332"/>
        <end position="341"/>
    </location>
</feature>
<dbReference type="FunFam" id="2.40.30.10:FF:000008">
    <property type="entry name" value="Translation initiation factor IF-2"/>
    <property type="match status" value="1"/>
</dbReference>
<dbReference type="InterPro" id="IPR036925">
    <property type="entry name" value="TIF_IF2_dom3_sf"/>
</dbReference>
<dbReference type="SUPFAM" id="SSF52156">
    <property type="entry name" value="Initiation factor IF2/eIF5b, domain 3"/>
    <property type="match status" value="1"/>
</dbReference>
<keyword evidence="7 9" id="KW-0648">Protein biosynthesis</keyword>
<feature type="compositionally biased region" description="Basic and acidic residues" evidence="12">
    <location>
        <begin position="1029"/>
        <end position="1040"/>
    </location>
</feature>
<dbReference type="EMBL" id="JACCCV010000002">
    <property type="protein sequence ID" value="NYF53156.1"/>
    <property type="molecule type" value="Genomic_DNA"/>
</dbReference>
<keyword evidence="6 9" id="KW-0547">Nucleotide-binding</keyword>
<evidence type="ECO:0000256" key="11">
    <source>
        <dbReference type="RuleBase" id="RU000645"/>
    </source>
</evidence>
<keyword evidence="5 9" id="KW-0396">Initiation factor</keyword>
<dbReference type="GO" id="GO:0005829">
    <property type="term" value="C:cytosol"/>
    <property type="evidence" value="ECO:0007669"/>
    <property type="project" value="TreeGrafter"/>
</dbReference>
<dbReference type="PANTHER" id="PTHR43381:SF5">
    <property type="entry name" value="TR-TYPE G DOMAIN-CONTAINING PROTEIN"/>
    <property type="match status" value="1"/>
</dbReference>
<evidence type="ECO:0000256" key="6">
    <source>
        <dbReference type="ARBA" id="ARBA00022741"/>
    </source>
</evidence>
<sequence>MSKVRINDLARELEVKSRPILDALEAIGVSGKTHSSSIEADQAERVRDYFKNGGRSSASRQQQAENKPKFDLSKVSKPGDALKAILERKQAEATAKAAPPPRPTAVVAPPPPASATVAAAPPRVIAAPPAPASSAAPAQAAPVVPRRIVPLPRQGANIVAPAPGPAIASKPPVGPVIARPPAVRPPATDRPVVATTTVVAPPPVAKPVPPTPAEEVTPAPKAAVLPSPAVETPSAVPVVEASAGTAEAESEAAPAAPATPPGPPARRVIMPQTGPRPIYTAPPVAPGTPQRGRPIFERPRPQSPGTPGSRPMSSSAPGARRPMHPTRTFPGGPSGPGGAPGRPGFTPGARPGFPARPGFGARPGGAPGGAPGVMPGPGEKPGMRPAARPASRRGGQRYEKTKEGPMKGFQPPPRFGGAQISREPVPITRTITVTEGISVKDLAEKLDVRGKDLIATLLMKGVFVTVNQSLEGELVKDVARQFGADATIISVEEQLENEAIEGFLEDTTGMVEVVRSPVVTVMGHVDHGKTSLLDAIRSTDVAGGEAGGITQHIGAYKVKITKPDSPAFGREIVFLDTPGHEAFTRMRARGAKVTDIVVIVVAADDGVMPQTLEAIDHARAANVPIIVAVNKIDKPEANPSKVIQQLTARGLQPSNMGGDTEFVEVSAKKHLNLDKLEEMICLVADVNEQKAQPDRPAVGTVIEAKLDRGRGAVASILVQNGTLRTGDSYIVGNTFGKIRAMFDDRGRPITEAGPSTPVEILGLEGMPDAGDTFLVMADRDKAKGIAQYRKMKEREAQLAKSSRVSLEGLAEQIKQAGMKDLNLILKGDVQGSVEVLADSLQRMSTEKVRVRVLHSGVGAITESDVLLASASNAVVIGFNVRPDRKAAEVAERENVEIRLHSIIYELQDEITKAMYGLLEPVFKENYAGRAEVLNVFKITKVGQIAGCRVTDGLIKRDQQVRLLREGAEVWKGKIASLKRFKDDVSEVRQGVECGIDLAGHKDIRVGDVIESFTTETLAAELGQNSAAARKAEKAEKEREAAAAAAAANAENPVNA</sequence>
<evidence type="ECO:0000256" key="4">
    <source>
        <dbReference type="ARBA" id="ARBA00022490"/>
    </source>
</evidence>
<dbReference type="NCBIfam" id="TIGR00231">
    <property type="entry name" value="small_GTP"/>
    <property type="match status" value="1"/>
</dbReference>
<evidence type="ECO:0000256" key="12">
    <source>
        <dbReference type="SAM" id="MobiDB-lite"/>
    </source>
</evidence>
<evidence type="ECO:0000256" key="2">
    <source>
        <dbReference type="ARBA" id="ARBA00007733"/>
    </source>
</evidence>
<dbReference type="Gene3D" id="1.10.10.2480">
    <property type="match status" value="1"/>
</dbReference>
<dbReference type="FunFam" id="2.40.30.10:FF:000007">
    <property type="entry name" value="Translation initiation factor IF-2"/>
    <property type="match status" value="1"/>
</dbReference>
<comment type="caution">
    <text evidence="9">Lacks conserved residue(s) required for the propagation of feature annotation.</text>
</comment>
<evidence type="ECO:0000256" key="3">
    <source>
        <dbReference type="ARBA" id="ARBA00020675"/>
    </source>
</evidence>
<organism evidence="14 15">
    <name type="scientific">Tunturiibacter lichenicola</name>
    <dbReference type="NCBI Taxonomy" id="2051959"/>
    <lineage>
        <taxon>Bacteria</taxon>
        <taxon>Pseudomonadati</taxon>
        <taxon>Acidobacteriota</taxon>
        <taxon>Terriglobia</taxon>
        <taxon>Terriglobales</taxon>
        <taxon>Acidobacteriaceae</taxon>
        <taxon>Tunturiibacter</taxon>
    </lineage>
</organism>
<feature type="compositionally biased region" description="Low complexity" evidence="12">
    <location>
        <begin position="342"/>
        <end position="360"/>
    </location>
</feature>
<keyword evidence="8 9" id="KW-0342">GTP-binding</keyword>
<dbReference type="InterPro" id="IPR000178">
    <property type="entry name" value="TF_IF2_bacterial-like"/>
</dbReference>
<feature type="compositionally biased region" description="Polar residues" evidence="12">
    <location>
        <begin position="54"/>
        <end position="65"/>
    </location>
</feature>
<evidence type="ECO:0000256" key="10">
    <source>
        <dbReference type="RuleBase" id="RU000644"/>
    </source>
</evidence>
<comment type="subcellular location">
    <subcellularLocation>
        <location evidence="1 9 11">Cytoplasm</location>
    </subcellularLocation>
</comment>
<comment type="similarity">
    <text evidence="2 9 10">Belongs to the TRAFAC class translation factor GTPase superfamily. Classic translation factor GTPase family. IF-2 subfamily.</text>
</comment>
<dbReference type="SUPFAM" id="SSF50447">
    <property type="entry name" value="Translation proteins"/>
    <property type="match status" value="2"/>
</dbReference>
<dbReference type="Gene3D" id="3.40.50.10050">
    <property type="entry name" value="Translation initiation factor IF- 2, domain 3"/>
    <property type="match status" value="1"/>
</dbReference>
<keyword evidence="4 9" id="KW-0963">Cytoplasm</keyword>
<evidence type="ECO:0000313" key="15">
    <source>
        <dbReference type="Proteomes" id="UP000534186"/>
    </source>
</evidence>
<evidence type="ECO:0000256" key="8">
    <source>
        <dbReference type="ARBA" id="ARBA00023134"/>
    </source>
</evidence>
<dbReference type="NCBIfam" id="TIGR00487">
    <property type="entry name" value="IF-2"/>
    <property type="match status" value="1"/>
</dbReference>
<dbReference type="CDD" id="cd03692">
    <property type="entry name" value="mtIF2_IVc"/>
    <property type="match status" value="1"/>
</dbReference>
<feature type="compositionally biased region" description="Basic and acidic residues" evidence="12">
    <location>
        <begin position="396"/>
        <end position="405"/>
    </location>
</feature>
<dbReference type="InterPro" id="IPR004161">
    <property type="entry name" value="EFTu-like_2"/>
</dbReference>
<feature type="domain" description="Tr-type G" evidence="13">
    <location>
        <begin position="514"/>
        <end position="690"/>
    </location>
</feature>
<dbReference type="PROSITE" id="PS51722">
    <property type="entry name" value="G_TR_2"/>
    <property type="match status" value="1"/>
</dbReference>
<dbReference type="Gene3D" id="3.40.50.300">
    <property type="entry name" value="P-loop containing nucleotide triphosphate hydrolases"/>
    <property type="match status" value="1"/>
</dbReference>
<dbReference type="InterPro" id="IPR005225">
    <property type="entry name" value="Small_GTP-bd"/>
</dbReference>
<dbReference type="Pfam" id="PF22042">
    <property type="entry name" value="EF-G_D2"/>
    <property type="match status" value="1"/>
</dbReference>
<feature type="compositionally biased region" description="Pro residues" evidence="12">
    <location>
        <begin position="98"/>
        <end position="113"/>
    </location>
</feature>
<dbReference type="FunFam" id="3.40.50.300:FF:000019">
    <property type="entry name" value="Translation initiation factor IF-2"/>
    <property type="match status" value="1"/>
</dbReference>
<feature type="region of interest" description="Disordered" evidence="12">
    <location>
        <begin position="178"/>
        <end position="421"/>
    </location>
</feature>
<comment type="caution">
    <text evidence="14">The sequence shown here is derived from an EMBL/GenBank/DDBJ whole genome shotgun (WGS) entry which is preliminary data.</text>
</comment>
<dbReference type="Gene3D" id="2.40.30.10">
    <property type="entry name" value="Translation factors"/>
    <property type="match status" value="2"/>
</dbReference>
<dbReference type="CDD" id="cd03702">
    <property type="entry name" value="IF2_mtIF2_II"/>
    <property type="match status" value="1"/>
</dbReference>
<feature type="compositionally biased region" description="Low complexity" evidence="12">
    <location>
        <begin position="213"/>
        <end position="224"/>
    </location>
</feature>
<dbReference type="AlphaFoldDB" id="A0A7Y9T471"/>
<dbReference type="CDD" id="cd01887">
    <property type="entry name" value="IF2_eIF5B"/>
    <property type="match status" value="1"/>
</dbReference>
<dbReference type="PRINTS" id="PR00315">
    <property type="entry name" value="ELONGATNFCT"/>
</dbReference>
<dbReference type="PROSITE" id="PS01176">
    <property type="entry name" value="IF2"/>
    <property type="match status" value="1"/>
</dbReference>
<feature type="compositionally biased region" description="Gly residues" evidence="12">
    <location>
        <begin position="361"/>
        <end position="371"/>
    </location>
</feature>
<name>A0A7Y9T471_9BACT</name>
<dbReference type="InterPro" id="IPR015760">
    <property type="entry name" value="TIF_IF2"/>
</dbReference>
<feature type="compositionally biased region" description="Low complexity" evidence="12">
    <location>
        <begin position="178"/>
        <end position="199"/>
    </location>
</feature>
<feature type="compositionally biased region" description="Low complexity" evidence="12">
    <location>
        <begin position="1041"/>
        <end position="1055"/>
    </location>
</feature>
<dbReference type="Pfam" id="PF04760">
    <property type="entry name" value="IF2_N"/>
    <property type="match status" value="2"/>
</dbReference>
<feature type="region of interest" description="Disordered" evidence="12">
    <location>
        <begin position="1028"/>
        <end position="1055"/>
    </location>
</feature>
<evidence type="ECO:0000256" key="5">
    <source>
        <dbReference type="ARBA" id="ARBA00022540"/>
    </source>
</evidence>
<dbReference type="InterPro" id="IPR009000">
    <property type="entry name" value="Transl_B-barrel_sf"/>
</dbReference>
<evidence type="ECO:0000313" key="14">
    <source>
        <dbReference type="EMBL" id="NYF53156.1"/>
    </source>
</evidence>
<dbReference type="InterPro" id="IPR044145">
    <property type="entry name" value="IF2_II"/>
</dbReference>
<feature type="compositionally biased region" description="Pro residues" evidence="12">
    <location>
        <begin position="200"/>
        <end position="212"/>
    </location>
</feature>
<dbReference type="SUPFAM" id="SSF52540">
    <property type="entry name" value="P-loop containing nucleoside triphosphate hydrolases"/>
    <property type="match status" value="1"/>
</dbReference>
<dbReference type="PANTHER" id="PTHR43381">
    <property type="entry name" value="TRANSLATION INITIATION FACTOR IF-2-RELATED"/>
    <property type="match status" value="1"/>
</dbReference>
<feature type="binding site" evidence="9">
    <location>
        <begin position="576"/>
        <end position="580"/>
    </location>
    <ligand>
        <name>GTP</name>
        <dbReference type="ChEBI" id="CHEBI:37565"/>
    </ligand>
</feature>
<dbReference type="InterPro" id="IPR000795">
    <property type="entry name" value="T_Tr_GTP-bd_dom"/>
</dbReference>
<dbReference type="GO" id="GO:0005525">
    <property type="term" value="F:GTP binding"/>
    <property type="evidence" value="ECO:0007669"/>
    <property type="project" value="UniProtKB-KW"/>
</dbReference>